<feature type="domain" description="BPL/LPL catalytic" evidence="6">
    <location>
        <begin position="1"/>
        <end position="180"/>
    </location>
</feature>
<dbReference type="PANTHER" id="PTHR12835">
    <property type="entry name" value="BIOTIN PROTEIN LIGASE"/>
    <property type="match status" value="1"/>
</dbReference>
<reference evidence="7" key="1">
    <citation type="submission" date="2021-10" db="EMBL/GenBank/DDBJ databases">
        <title>Anaerobic single-cell dispensing facilitates the cultivation of human gut bacteria.</title>
        <authorList>
            <person name="Afrizal A."/>
        </authorList>
    </citation>
    <scope>NUCLEOTIDE SEQUENCE</scope>
    <source>
        <strain evidence="7">CLA-AA-H233</strain>
    </source>
</reference>
<keyword evidence="4" id="KW-0092">Biotin</keyword>
<evidence type="ECO:0000313" key="8">
    <source>
        <dbReference type="Proteomes" id="UP001430637"/>
    </source>
</evidence>
<dbReference type="PANTHER" id="PTHR12835:SF5">
    <property type="entry name" value="BIOTIN--PROTEIN LIGASE"/>
    <property type="match status" value="1"/>
</dbReference>
<dbReference type="RefSeq" id="WP_227621335.1">
    <property type="nucleotide sequence ID" value="NZ_JAJEQL010000022.1"/>
</dbReference>
<dbReference type="InterPro" id="IPR008988">
    <property type="entry name" value="Transcriptional_repressor_C"/>
</dbReference>
<comment type="caution">
    <text evidence="7">The sequence shown here is derived from an EMBL/GenBank/DDBJ whole genome shotgun (WGS) entry which is preliminary data.</text>
</comment>
<dbReference type="PROSITE" id="PS51733">
    <property type="entry name" value="BPL_LPL_CATALYTIC"/>
    <property type="match status" value="1"/>
</dbReference>
<accession>A0ABS8FCS1</accession>
<dbReference type="InterPro" id="IPR004408">
    <property type="entry name" value="Biotin_CoA_COase_ligase"/>
</dbReference>
<evidence type="ECO:0000259" key="6">
    <source>
        <dbReference type="PROSITE" id="PS51733"/>
    </source>
</evidence>
<dbReference type="Gene3D" id="2.30.30.100">
    <property type="match status" value="1"/>
</dbReference>
<dbReference type="CDD" id="cd16442">
    <property type="entry name" value="BPL"/>
    <property type="match status" value="1"/>
</dbReference>
<evidence type="ECO:0000313" key="7">
    <source>
        <dbReference type="EMBL" id="MCC2199863.1"/>
    </source>
</evidence>
<dbReference type="Proteomes" id="UP001430637">
    <property type="component" value="Unassembled WGS sequence"/>
</dbReference>
<dbReference type="Pfam" id="PF03099">
    <property type="entry name" value="BPL_LplA_LipB"/>
    <property type="match status" value="1"/>
</dbReference>
<keyword evidence="3" id="KW-0067">ATP-binding</keyword>
<dbReference type="EMBL" id="JAJEQL010000022">
    <property type="protein sequence ID" value="MCC2199863.1"/>
    <property type="molecule type" value="Genomic_DNA"/>
</dbReference>
<protein>
    <recommendedName>
        <fullName evidence="5">biotin--[biotin carboxyl-carrier protein] ligase</fullName>
        <ecNumber evidence="5">6.3.4.15</ecNumber>
    </recommendedName>
</protein>
<name>A0ABS8FCS1_9FIRM</name>
<keyword evidence="8" id="KW-1185">Reference proteome</keyword>
<dbReference type="EC" id="6.3.4.15" evidence="5"/>
<keyword evidence="2" id="KW-0547">Nucleotide-binding</keyword>
<evidence type="ECO:0000256" key="5">
    <source>
        <dbReference type="ARBA" id="ARBA00024227"/>
    </source>
</evidence>
<organism evidence="7 8">
    <name type="scientific">Faecalibacterium butyricigenerans</name>
    <dbReference type="NCBI Taxonomy" id="1851427"/>
    <lineage>
        <taxon>Bacteria</taxon>
        <taxon>Bacillati</taxon>
        <taxon>Bacillota</taxon>
        <taxon>Clostridia</taxon>
        <taxon>Eubacteriales</taxon>
        <taxon>Oscillospiraceae</taxon>
        <taxon>Faecalibacterium</taxon>
    </lineage>
</organism>
<dbReference type="InterPro" id="IPR003142">
    <property type="entry name" value="BPL_C"/>
</dbReference>
<dbReference type="GO" id="GO:0004077">
    <property type="term" value="F:biotin--[biotin carboxyl-carrier protein] ligase activity"/>
    <property type="evidence" value="ECO:0007669"/>
    <property type="project" value="UniProtKB-EC"/>
</dbReference>
<dbReference type="Gene3D" id="3.30.930.10">
    <property type="entry name" value="Bira Bifunctional Protein, Domain 2"/>
    <property type="match status" value="1"/>
</dbReference>
<dbReference type="SUPFAM" id="SSF55681">
    <property type="entry name" value="Class II aaRS and biotin synthetases"/>
    <property type="match status" value="1"/>
</dbReference>
<dbReference type="SUPFAM" id="SSF50037">
    <property type="entry name" value="C-terminal domain of transcriptional repressors"/>
    <property type="match status" value="1"/>
</dbReference>
<dbReference type="Pfam" id="PF02237">
    <property type="entry name" value="BPL_C"/>
    <property type="match status" value="1"/>
</dbReference>
<keyword evidence="1 7" id="KW-0436">Ligase</keyword>
<evidence type="ECO:0000256" key="1">
    <source>
        <dbReference type="ARBA" id="ARBA00022598"/>
    </source>
</evidence>
<gene>
    <name evidence="7" type="ORF">LKD23_08895</name>
</gene>
<evidence type="ECO:0000256" key="4">
    <source>
        <dbReference type="ARBA" id="ARBA00023267"/>
    </source>
</evidence>
<dbReference type="InterPro" id="IPR045864">
    <property type="entry name" value="aa-tRNA-synth_II/BPL/LPL"/>
</dbReference>
<sequence>MSINEVRWLSECGSTNAYAKEHFEEFGPVGAVYTTNQTAGRGRLGRSWVNAEGRALYYTAVIREPLAQPATLPLLASLAVREQLARRYGVDCQIKWPNDLLLNGKKLVGILCESVSYGYQMQGRGIVCGIGINLAQPQSYFDAADLPNGTSLELQGAAVDLDADPQWLAEALTDFGFDRPLYTFAREGFAPFREEYKAACINLGRHVTFDLPGGELGSGTAIDVDADGQLIVRTDSGEERVFTGEVSVHGIYGAV</sequence>
<evidence type="ECO:0000256" key="3">
    <source>
        <dbReference type="ARBA" id="ARBA00022840"/>
    </source>
</evidence>
<evidence type="ECO:0000256" key="2">
    <source>
        <dbReference type="ARBA" id="ARBA00022741"/>
    </source>
</evidence>
<proteinExistence type="predicted"/>
<dbReference type="NCBIfam" id="TIGR00121">
    <property type="entry name" value="birA_ligase"/>
    <property type="match status" value="1"/>
</dbReference>
<dbReference type="InterPro" id="IPR004143">
    <property type="entry name" value="BPL_LPL_catalytic"/>
</dbReference>